<feature type="region of interest" description="Disordered" evidence="5">
    <location>
        <begin position="186"/>
        <end position="229"/>
    </location>
</feature>
<dbReference type="PANTHER" id="PTHR31744">
    <property type="entry name" value="PROTEIN CUP-SHAPED COTYLEDON 2-RELATED"/>
    <property type="match status" value="1"/>
</dbReference>
<sequence>MEGLPPGYRFYPTEEELITFYLYNKLEGKREDLEHVIPVVDIYKLDPWQLPKLHHQLFTFSFSWVSELAGALCLGDPEQWFFFIPRQERESRGGRPTRTTSSGYWKATGSPGYVYSSNYQVIGVKKTMVFYRGKAPSGCKTKWKMNEYRAIHGEATSSNSATPVLRNEFSLCRVYVKSGCLRSFDRRPLEGTTSNNQMQQSHADRETTSHQTPPNVEKNSSHEILPSGDHAHTSILGEAINWMMFDGSTHLWEWDQLFLDLGK</sequence>
<dbReference type="Pfam" id="PF02365">
    <property type="entry name" value="NAM"/>
    <property type="match status" value="1"/>
</dbReference>
<keyword evidence="3" id="KW-0804">Transcription</keyword>
<dbReference type="InterPro" id="IPR036093">
    <property type="entry name" value="NAC_dom_sf"/>
</dbReference>
<evidence type="ECO:0000313" key="8">
    <source>
        <dbReference type="Proteomes" id="UP000607653"/>
    </source>
</evidence>
<gene>
    <name evidence="7" type="ORF">HUJ06_018414</name>
</gene>
<keyword evidence="1" id="KW-0805">Transcription regulation</keyword>
<evidence type="ECO:0000256" key="5">
    <source>
        <dbReference type="SAM" id="MobiDB-lite"/>
    </source>
</evidence>
<feature type="compositionally biased region" description="Polar residues" evidence="5">
    <location>
        <begin position="191"/>
        <end position="201"/>
    </location>
</feature>
<dbReference type="GO" id="GO:0003677">
    <property type="term" value="F:DNA binding"/>
    <property type="evidence" value="ECO:0007669"/>
    <property type="project" value="UniProtKB-KW"/>
</dbReference>
<dbReference type="AlphaFoldDB" id="A0A822ZUC5"/>
<dbReference type="Gene3D" id="2.170.150.80">
    <property type="entry name" value="NAC domain"/>
    <property type="match status" value="1"/>
</dbReference>
<dbReference type="EMBL" id="DUZY01000008">
    <property type="protein sequence ID" value="DAD48477.1"/>
    <property type="molecule type" value="Genomic_DNA"/>
</dbReference>
<evidence type="ECO:0000313" key="7">
    <source>
        <dbReference type="EMBL" id="DAD48477.1"/>
    </source>
</evidence>
<organism evidence="7 8">
    <name type="scientific">Nelumbo nucifera</name>
    <name type="common">Sacred lotus</name>
    <dbReference type="NCBI Taxonomy" id="4432"/>
    <lineage>
        <taxon>Eukaryota</taxon>
        <taxon>Viridiplantae</taxon>
        <taxon>Streptophyta</taxon>
        <taxon>Embryophyta</taxon>
        <taxon>Tracheophyta</taxon>
        <taxon>Spermatophyta</taxon>
        <taxon>Magnoliopsida</taxon>
        <taxon>Proteales</taxon>
        <taxon>Nelumbonaceae</taxon>
        <taxon>Nelumbo</taxon>
    </lineage>
</organism>
<comment type="caution">
    <text evidence="7">The sequence shown here is derived from an EMBL/GenBank/DDBJ whole genome shotgun (WGS) entry which is preliminary data.</text>
</comment>
<keyword evidence="4" id="KW-0539">Nucleus</keyword>
<dbReference type="InterPro" id="IPR003441">
    <property type="entry name" value="NAC-dom"/>
</dbReference>
<dbReference type="PANTHER" id="PTHR31744:SF220">
    <property type="entry name" value="LOW QUALITY PROTEIN: NAC DOMAIN-CONTAINING PROTEIN 90-LIKE"/>
    <property type="match status" value="1"/>
</dbReference>
<dbReference type="PROSITE" id="PS51005">
    <property type="entry name" value="NAC"/>
    <property type="match status" value="1"/>
</dbReference>
<feature type="domain" description="NAC" evidence="6">
    <location>
        <begin position="4"/>
        <end position="177"/>
    </location>
</feature>
<dbReference type="SUPFAM" id="SSF101941">
    <property type="entry name" value="NAC domain"/>
    <property type="match status" value="1"/>
</dbReference>
<protein>
    <recommendedName>
        <fullName evidence="6">NAC domain-containing protein</fullName>
    </recommendedName>
</protein>
<reference evidence="7 8" key="1">
    <citation type="journal article" date="2020" name="Mol. Biol. Evol.">
        <title>Distinct Expression and Methylation Patterns for Genes with Different Fates following a Single Whole-Genome Duplication in Flowering Plants.</title>
        <authorList>
            <person name="Shi T."/>
            <person name="Rahmani R.S."/>
            <person name="Gugger P.F."/>
            <person name="Wang M."/>
            <person name="Li H."/>
            <person name="Zhang Y."/>
            <person name="Li Z."/>
            <person name="Wang Q."/>
            <person name="Van de Peer Y."/>
            <person name="Marchal K."/>
            <person name="Chen J."/>
        </authorList>
    </citation>
    <scope>NUCLEOTIDE SEQUENCE [LARGE SCALE GENOMIC DNA]</scope>
    <source>
        <tissue evidence="7">Leaf</tissue>
    </source>
</reference>
<evidence type="ECO:0000259" key="6">
    <source>
        <dbReference type="PROSITE" id="PS51005"/>
    </source>
</evidence>
<keyword evidence="2" id="KW-0238">DNA-binding</keyword>
<dbReference type="Proteomes" id="UP000607653">
    <property type="component" value="Unassembled WGS sequence"/>
</dbReference>
<name>A0A822ZUC5_NELNU</name>
<feature type="compositionally biased region" description="Polar residues" evidence="5">
    <location>
        <begin position="209"/>
        <end position="218"/>
    </location>
</feature>
<accession>A0A822ZUC5</accession>
<dbReference type="GO" id="GO:0006355">
    <property type="term" value="P:regulation of DNA-templated transcription"/>
    <property type="evidence" value="ECO:0007669"/>
    <property type="project" value="InterPro"/>
</dbReference>
<evidence type="ECO:0000256" key="4">
    <source>
        <dbReference type="ARBA" id="ARBA00023242"/>
    </source>
</evidence>
<keyword evidence="8" id="KW-1185">Reference proteome</keyword>
<evidence type="ECO:0000256" key="1">
    <source>
        <dbReference type="ARBA" id="ARBA00023015"/>
    </source>
</evidence>
<proteinExistence type="predicted"/>
<evidence type="ECO:0000256" key="2">
    <source>
        <dbReference type="ARBA" id="ARBA00023125"/>
    </source>
</evidence>
<evidence type="ECO:0000256" key="3">
    <source>
        <dbReference type="ARBA" id="ARBA00023163"/>
    </source>
</evidence>